<reference evidence="1 2" key="1">
    <citation type="journal article" date="2022" name="Hortic Res">
        <title>A haplotype resolved chromosomal level avocado genome allows analysis of novel avocado genes.</title>
        <authorList>
            <person name="Nath O."/>
            <person name="Fletcher S.J."/>
            <person name="Hayward A."/>
            <person name="Shaw L.M."/>
            <person name="Masouleh A.K."/>
            <person name="Furtado A."/>
            <person name="Henry R.J."/>
            <person name="Mitter N."/>
        </authorList>
    </citation>
    <scope>NUCLEOTIDE SEQUENCE [LARGE SCALE GENOMIC DNA]</scope>
    <source>
        <strain evidence="2">cv. Hass</strain>
    </source>
</reference>
<keyword evidence="2" id="KW-1185">Reference proteome</keyword>
<comment type="caution">
    <text evidence="1">The sequence shown here is derived from an EMBL/GenBank/DDBJ whole genome shotgun (WGS) entry which is preliminary data.</text>
</comment>
<gene>
    <name evidence="1" type="ORF">MRB53_030740</name>
</gene>
<evidence type="ECO:0000313" key="1">
    <source>
        <dbReference type="EMBL" id="KAJ8622211.1"/>
    </source>
</evidence>
<sequence>MAVPPLVPLSAMANRASNKVQILLASSSTAMQAAVASGELECDGGESFFPFSVLFFSSDTVDQNPNSLQQEF</sequence>
<proteinExistence type="predicted"/>
<accession>A0ACC2KM18</accession>
<evidence type="ECO:0000313" key="2">
    <source>
        <dbReference type="Proteomes" id="UP001234297"/>
    </source>
</evidence>
<dbReference type="Proteomes" id="UP001234297">
    <property type="component" value="Chromosome 10"/>
</dbReference>
<organism evidence="1 2">
    <name type="scientific">Persea americana</name>
    <name type="common">Avocado</name>
    <dbReference type="NCBI Taxonomy" id="3435"/>
    <lineage>
        <taxon>Eukaryota</taxon>
        <taxon>Viridiplantae</taxon>
        <taxon>Streptophyta</taxon>
        <taxon>Embryophyta</taxon>
        <taxon>Tracheophyta</taxon>
        <taxon>Spermatophyta</taxon>
        <taxon>Magnoliopsida</taxon>
        <taxon>Magnoliidae</taxon>
        <taxon>Laurales</taxon>
        <taxon>Lauraceae</taxon>
        <taxon>Persea</taxon>
    </lineage>
</organism>
<protein>
    <submittedName>
        <fullName evidence="1">Uncharacterized protein</fullName>
    </submittedName>
</protein>
<name>A0ACC2KM18_PERAE</name>
<dbReference type="EMBL" id="CM056818">
    <property type="protein sequence ID" value="KAJ8622211.1"/>
    <property type="molecule type" value="Genomic_DNA"/>
</dbReference>